<comment type="caution">
    <text evidence="1">The sequence shown here is derived from an EMBL/GenBank/DDBJ whole genome shotgun (WGS) entry which is preliminary data.</text>
</comment>
<name>A0A8S0T253_OLEEU</name>
<accession>A0A8S0T253</accession>
<dbReference type="AlphaFoldDB" id="A0A8S0T253"/>
<evidence type="ECO:0000313" key="2">
    <source>
        <dbReference type="Proteomes" id="UP000594638"/>
    </source>
</evidence>
<dbReference type="Gramene" id="OE9A040105T1">
    <property type="protein sequence ID" value="OE9A040105C1"/>
    <property type="gene ID" value="OE9A040105"/>
</dbReference>
<keyword evidence="2" id="KW-1185">Reference proteome</keyword>
<gene>
    <name evidence="1" type="ORF">OLEA9_A040105</name>
</gene>
<organism evidence="1 2">
    <name type="scientific">Olea europaea subsp. europaea</name>
    <dbReference type="NCBI Taxonomy" id="158383"/>
    <lineage>
        <taxon>Eukaryota</taxon>
        <taxon>Viridiplantae</taxon>
        <taxon>Streptophyta</taxon>
        <taxon>Embryophyta</taxon>
        <taxon>Tracheophyta</taxon>
        <taxon>Spermatophyta</taxon>
        <taxon>Magnoliopsida</taxon>
        <taxon>eudicotyledons</taxon>
        <taxon>Gunneridae</taxon>
        <taxon>Pentapetalae</taxon>
        <taxon>asterids</taxon>
        <taxon>lamiids</taxon>
        <taxon>Lamiales</taxon>
        <taxon>Oleaceae</taxon>
        <taxon>Oleeae</taxon>
        <taxon>Olea</taxon>
    </lineage>
</organism>
<reference evidence="1 2" key="1">
    <citation type="submission" date="2019-12" db="EMBL/GenBank/DDBJ databases">
        <authorList>
            <person name="Alioto T."/>
            <person name="Alioto T."/>
            <person name="Gomez Garrido J."/>
        </authorList>
    </citation>
    <scope>NUCLEOTIDE SEQUENCE [LARGE SCALE GENOMIC DNA]</scope>
</reference>
<proteinExistence type="predicted"/>
<sequence length="103" mass="11446">MHCPSWRRKLRRSGKNLNFLSFCEGLGWWSLHELGSGEVVARGKDGQRIVDAVSLVTKDDASDFAFDFGSPVMMLAIQLEIQWFPFDVRSVFGCGSDDASGDS</sequence>
<protein>
    <submittedName>
        <fullName evidence="1">Uncharacterized protein</fullName>
    </submittedName>
</protein>
<dbReference type="EMBL" id="CACTIH010005595">
    <property type="protein sequence ID" value="CAA2998499.1"/>
    <property type="molecule type" value="Genomic_DNA"/>
</dbReference>
<evidence type="ECO:0000313" key="1">
    <source>
        <dbReference type="EMBL" id="CAA2998499.1"/>
    </source>
</evidence>
<dbReference type="Proteomes" id="UP000594638">
    <property type="component" value="Unassembled WGS sequence"/>
</dbReference>